<dbReference type="InterPro" id="IPR008523">
    <property type="entry name" value="DUF805"/>
</dbReference>
<keyword evidence="1" id="KW-1133">Transmembrane helix</keyword>
<sequence length="137" mass="15326">MEVETPFSEPEITGRPASKMPFMDSTKTGFQKSFTIQGRASRSEYWFFYLFMIIAQIGLGIIDGVAGTPLSLLVLALFPAMLCVTIRRMHDIGKSGWWLLIMFIPLIGGLVLLYWFIFDGGQPHANDYGAVPTNTLE</sequence>
<evidence type="ECO:0000313" key="2">
    <source>
        <dbReference type="EMBL" id="SVC26488.1"/>
    </source>
</evidence>
<dbReference type="GO" id="GO:0005886">
    <property type="term" value="C:plasma membrane"/>
    <property type="evidence" value="ECO:0007669"/>
    <property type="project" value="TreeGrafter"/>
</dbReference>
<dbReference type="PANTHER" id="PTHR34980:SF2">
    <property type="entry name" value="INNER MEMBRANE PROTEIN YHAH-RELATED"/>
    <property type="match status" value="1"/>
</dbReference>
<keyword evidence="1" id="KW-0472">Membrane</keyword>
<feature type="transmembrane region" description="Helical" evidence="1">
    <location>
        <begin position="45"/>
        <end position="62"/>
    </location>
</feature>
<accession>A0A382KPL4</accession>
<keyword evidence="1" id="KW-0812">Transmembrane</keyword>
<dbReference type="Pfam" id="PF05656">
    <property type="entry name" value="DUF805"/>
    <property type="match status" value="1"/>
</dbReference>
<dbReference type="PANTHER" id="PTHR34980">
    <property type="entry name" value="INNER MEMBRANE PROTEIN-RELATED-RELATED"/>
    <property type="match status" value="1"/>
</dbReference>
<feature type="transmembrane region" description="Helical" evidence="1">
    <location>
        <begin position="68"/>
        <end position="86"/>
    </location>
</feature>
<evidence type="ECO:0008006" key="3">
    <source>
        <dbReference type="Google" id="ProtNLM"/>
    </source>
</evidence>
<dbReference type="AlphaFoldDB" id="A0A382KPL4"/>
<evidence type="ECO:0000256" key="1">
    <source>
        <dbReference type="SAM" id="Phobius"/>
    </source>
</evidence>
<proteinExistence type="predicted"/>
<name>A0A382KPL4_9ZZZZ</name>
<dbReference type="EMBL" id="UINC01082064">
    <property type="protein sequence ID" value="SVC26488.1"/>
    <property type="molecule type" value="Genomic_DNA"/>
</dbReference>
<protein>
    <recommendedName>
        <fullName evidence="3">DUF805 domain-containing protein</fullName>
    </recommendedName>
</protein>
<gene>
    <name evidence="2" type="ORF">METZ01_LOCUS279342</name>
</gene>
<organism evidence="2">
    <name type="scientific">marine metagenome</name>
    <dbReference type="NCBI Taxonomy" id="408172"/>
    <lineage>
        <taxon>unclassified sequences</taxon>
        <taxon>metagenomes</taxon>
        <taxon>ecological metagenomes</taxon>
    </lineage>
</organism>
<feature type="transmembrane region" description="Helical" evidence="1">
    <location>
        <begin position="98"/>
        <end position="117"/>
    </location>
</feature>
<reference evidence="2" key="1">
    <citation type="submission" date="2018-05" db="EMBL/GenBank/DDBJ databases">
        <authorList>
            <person name="Lanie J.A."/>
            <person name="Ng W.-L."/>
            <person name="Kazmierczak K.M."/>
            <person name="Andrzejewski T.M."/>
            <person name="Davidsen T.M."/>
            <person name="Wayne K.J."/>
            <person name="Tettelin H."/>
            <person name="Glass J.I."/>
            <person name="Rusch D."/>
            <person name="Podicherti R."/>
            <person name="Tsui H.-C.T."/>
            <person name="Winkler M.E."/>
        </authorList>
    </citation>
    <scope>NUCLEOTIDE SEQUENCE</scope>
</reference>